<evidence type="ECO:0000256" key="2">
    <source>
        <dbReference type="SAM" id="SignalP"/>
    </source>
</evidence>
<sequence>MQNKVLLLLFLCGSYMVNAQVEISDSLQMNNVQTDSVPIRQDTLGAKSPMRASLYSAVVPGLGQIYNEKWWKAPIVWGLLGAGVGFTLYYNKQYKDFRGYYTAKLDGRIHDIPTGYDRLTAEQLGVIQDEKKRYRDYAIAVTTLVYILNVVDASVDAHLFGIKSDPDLAIKPTIIYDQNRMQAQYGFALNFKF</sequence>
<dbReference type="OrthoDB" id="9813910at2"/>
<dbReference type="HOGENOM" id="CLU_060256_1_1_10"/>
<keyword evidence="5" id="KW-1185">Reference proteome</keyword>
<dbReference type="EMBL" id="CP002455">
    <property type="protein sequence ID" value="ADX68770.1"/>
    <property type="molecule type" value="Genomic_DNA"/>
</dbReference>
<keyword evidence="1" id="KW-0812">Transmembrane</keyword>
<protein>
    <recommendedName>
        <fullName evidence="3">DUF5683 domain-containing protein</fullName>
    </recommendedName>
</protein>
<keyword evidence="1" id="KW-1133">Transmembrane helix</keyword>
<gene>
    <name evidence="4" type="ordered locus">Weevi_2096</name>
</gene>
<keyword evidence="2" id="KW-0732">Signal</keyword>
<dbReference type="InterPro" id="IPR043738">
    <property type="entry name" value="DUF5683"/>
</dbReference>
<dbReference type="STRING" id="865938.Weevi_2096"/>
<dbReference type="AlphaFoldDB" id="F0P242"/>
<name>F0P242_WEEVC</name>
<reference evidence="5" key="2">
    <citation type="journal article" date="2011" name="Stand. Genomic Sci.">
        <title>Complete genome sequence of Weeksella virosa type strain (9751T).</title>
        <authorList>
            <person name="Lang E."/>
            <person name="Teshima H."/>
            <person name="Lucas S."/>
            <person name="Lapidus A."/>
            <person name="Hammon N."/>
            <person name="Deshpande S."/>
            <person name="Nolan M."/>
            <person name="Cheng J."/>
            <person name="Pitluck S."/>
            <person name="Liolios K."/>
            <person name="Pagani I."/>
            <person name="Mikhailova N."/>
            <person name="Ivanova N."/>
            <person name="Mavromatis K."/>
            <person name="Pati A."/>
            <person name="Tapia R."/>
            <person name="Han C."/>
            <person name="Goodwin L."/>
            <person name="Chen A."/>
            <person name="Palaniappan K."/>
            <person name="Land M."/>
            <person name="Hauser L."/>
            <person name="Chang Y."/>
            <person name="Jeffries C."/>
            <person name="Brambilla E."/>
            <person name="Kopitz M."/>
            <person name="Rohde M."/>
            <person name="Goker M."/>
            <person name="Tindall B."/>
            <person name="Detter J."/>
            <person name="Woyke T."/>
            <person name="Bristow J."/>
            <person name="Eisen J."/>
            <person name="Markowitz V."/>
            <person name="Hugenholtz P."/>
            <person name="Klenk H."/>
            <person name="Kyrpides N."/>
        </authorList>
    </citation>
    <scope>NUCLEOTIDE SEQUENCE [LARGE SCALE GENOMIC DNA]</scope>
    <source>
        <strain evidence="5">ATCC 43766 / DSM 16922 / JCM 21250 / NBRC 16016 / NCTC 11634 / CL345/78</strain>
    </source>
</reference>
<accession>F0P242</accession>
<reference evidence="4 5" key="1">
    <citation type="journal article" date="2011" name="Stand. Genomic Sci.">
        <title>Complete genome sequence of Weeksella virosa type strain (9751).</title>
        <authorList>
            <person name="Lang E."/>
            <person name="Teshima H."/>
            <person name="Lucas S."/>
            <person name="Lapidus A."/>
            <person name="Hammon N."/>
            <person name="Deshpande S."/>
            <person name="Nolan M."/>
            <person name="Cheng J.F."/>
            <person name="Pitluck S."/>
            <person name="Liolios K."/>
            <person name="Pagani I."/>
            <person name="Mikhailova N."/>
            <person name="Ivanova N."/>
            <person name="Mavromatis K."/>
            <person name="Pati A."/>
            <person name="Tapia R."/>
            <person name="Han C."/>
            <person name="Goodwin L."/>
            <person name="Chen A."/>
            <person name="Palaniappan K."/>
            <person name="Land M."/>
            <person name="Hauser L."/>
            <person name="Chang Y.J."/>
            <person name="Jeffries C.D."/>
            <person name="Brambilla E.M."/>
            <person name="Kopitz M."/>
            <person name="Rohde M."/>
            <person name="Goker M."/>
            <person name="Tindall B.J."/>
            <person name="Detter J.C."/>
            <person name="Woyke T."/>
            <person name="Bristow J."/>
            <person name="Eisen J.A."/>
            <person name="Markowitz V."/>
            <person name="Hugenholtz P."/>
            <person name="Klenk H.P."/>
            <person name="Kyrpides N.C."/>
        </authorList>
    </citation>
    <scope>NUCLEOTIDE SEQUENCE [LARGE SCALE GENOMIC DNA]</scope>
    <source>
        <strain evidence="5">ATCC 43766 / DSM 16922 / JCM 21250 / NBRC 16016 / NCTC 11634 / CL345/78</strain>
    </source>
</reference>
<evidence type="ECO:0000313" key="4">
    <source>
        <dbReference type="EMBL" id="ADX68770.1"/>
    </source>
</evidence>
<evidence type="ECO:0000256" key="1">
    <source>
        <dbReference type="SAM" id="Phobius"/>
    </source>
</evidence>
<dbReference type="Pfam" id="PF18935">
    <property type="entry name" value="DUF5683"/>
    <property type="match status" value="1"/>
</dbReference>
<organism evidence="4 5">
    <name type="scientific">Weeksella virosa (strain ATCC 43766 / DSM 16922 / JCM 21250 / CCUG 30538 / CDC 9751 / IAM 14551 / NBRC 16016 / NCTC 11634 / CL345/78)</name>
    <dbReference type="NCBI Taxonomy" id="865938"/>
    <lineage>
        <taxon>Bacteria</taxon>
        <taxon>Pseudomonadati</taxon>
        <taxon>Bacteroidota</taxon>
        <taxon>Flavobacteriia</taxon>
        <taxon>Flavobacteriales</taxon>
        <taxon>Weeksellaceae</taxon>
        <taxon>Weeksella</taxon>
    </lineage>
</organism>
<dbReference type="eggNOG" id="ENOG502ZCD0">
    <property type="taxonomic scope" value="Bacteria"/>
</dbReference>
<evidence type="ECO:0000313" key="5">
    <source>
        <dbReference type="Proteomes" id="UP000008641"/>
    </source>
</evidence>
<feature type="signal peptide" evidence="2">
    <location>
        <begin position="1"/>
        <end position="19"/>
    </location>
</feature>
<dbReference type="KEGG" id="wvi:Weevi_2096"/>
<feature type="chain" id="PRO_5003254337" description="DUF5683 domain-containing protein" evidence="2">
    <location>
        <begin position="20"/>
        <end position="193"/>
    </location>
</feature>
<feature type="transmembrane region" description="Helical" evidence="1">
    <location>
        <begin position="70"/>
        <end position="90"/>
    </location>
</feature>
<keyword evidence="1" id="KW-0472">Membrane</keyword>
<dbReference type="Proteomes" id="UP000008641">
    <property type="component" value="Chromosome"/>
</dbReference>
<dbReference type="RefSeq" id="WP_013599158.1">
    <property type="nucleotide sequence ID" value="NC_015144.1"/>
</dbReference>
<feature type="domain" description="DUF5683" evidence="3">
    <location>
        <begin position="47"/>
        <end position="193"/>
    </location>
</feature>
<evidence type="ECO:0000259" key="3">
    <source>
        <dbReference type="Pfam" id="PF18935"/>
    </source>
</evidence>
<proteinExistence type="predicted"/>